<keyword evidence="6" id="KW-0227">DNA damage</keyword>
<evidence type="ECO:0000256" key="9">
    <source>
        <dbReference type="ARBA" id="ARBA00023204"/>
    </source>
</evidence>
<evidence type="ECO:0000256" key="3">
    <source>
        <dbReference type="ARBA" id="ARBA00022457"/>
    </source>
</evidence>
<evidence type="ECO:0000256" key="8">
    <source>
        <dbReference type="ARBA" id="ARBA00022842"/>
    </source>
</evidence>
<dbReference type="SUPFAM" id="SSF55811">
    <property type="entry name" value="Nudix"/>
    <property type="match status" value="1"/>
</dbReference>
<dbReference type="Pfam" id="PF14815">
    <property type="entry name" value="NUDIX_4"/>
    <property type="match status" value="1"/>
</dbReference>
<evidence type="ECO:0000259" key="17">
    <source>
        <dbReference type="PROSITE" id="PS51462"/>
    </source>
</evidence>
<dbReference type="InterPro" id="IPR020084">
    <property type="entry name" value="NUDIX_hydrolase_CS"/>
</dbReference>
<dbReference type="PROSITE" id="PS51462">
    <property type="entry name" value="NUDIX"/>
    <property type="match status" value="1"/>
</dbReference>
<keyword evidence="19" id="KW-1185">Reference proteome</keyword>
<comment type="catalytic activity">
    <reaction evidence="11">
        <text>8-oxo-GTP + H2O = 8-oxo-GMP + diphosphate + H(+)</text>
        <dbReference type="Rhea" id="RHEA:67616"/>
        <dbReference type="ChEBI" id="CHEBI:15377"/>
        <dbReference type="ChEBI" id="CHEBI:15378"/>
        <dbReference type="ChEBI" id="CHEBI:33019"/>
        <dbReference type="ChEBI" id="CHEBI:143553"/>
        <dbReference type="ChEBI" id="CHEBI:145694"/>
    </reaction>
</comment>
<evidence type="ECO:0000256" key="7">
    <source>
        <dbReference type="ARBA" id="ARBA00022801"/>
    </source>
</evidence>
<evidence type="ECO:0000256" key="14">
    <source>
        <dbReference type="ARBA" id="ARBA00041592"/>
    </source>
</evidence>
<evidence type="ECO:0000256" key="15">
    <source>
        <dbReference type="ARBA" id="ARBA00041979"/>
    </source>
</evidence>
<feature type="domain" description="Nudix hydrolase" evidence="17">
    <location>
        <begin position="1"/>
        <end position="128"/>
    </location>
</feature>
<reference evidence="18" key="1">
    <citation type="submission" date="2012-07" db="EMBL/GenBank/DDBJ databases">
        <title>The Genome Sequence of Myroides odoratimimus CCUG 10230.</title>
        <authorList>
            <consortium name="The Broad Institute Genome Sequencing Platform"/>
            <person name="Earl A."/>
            <person name="Ward D."/>
            <person name="Feldgarden M."/>
            <person name="Gevers D."/>
            <person name="Huys G."/>
            <person name="Walker B."/>
            <person name="Young S.K."/>
            <person name="Zeng Q."/>
            <person name="Gargeya S."/>
            <person name="Fitzgerald M."/>
            <person name="Haas B."/>
            <person name="Abouelleil A."/>
            <person name="Alvarado L."/>
            <person name="Arachchi H.M."/>
            <person name="Berlin A.M."/>
            <person name="Chapman S.B."/>
            <person name="Goldberg J."/>
            <person name="Griggs A."/>
            <person name="Gujja S."/>
            <person name="Hansen M."/>
            <person name="Howarth C."/>
            <person name="Imamovic A."/>
            <person name="Larimer J."/>
            <person name="McCowen C."/>
            <person name="Montmayeur A."/>
            <person name="Murphy C."/>
            <person name="Neiman D."/>
            <person name="Pearson M."/>
            <person name="Priest M."/>
            <person name="Roberts A."/>
            <person name="Saif S."/>
            <person name="Shea T."/>
            <person name="Sisk P."/>
            <person name="Sykes S."/>
            <person name="Wortman J."/>
            <person name="Nusbaum C."/>
            <person name="Birren B."/>
        </authorList>
    </citation>
    <scope>NUCLEOTIDE SEQUENCE [LARGE SCALE GENOMIC DNA]</scope>
    <source>
        <strain evidence="18">CCUG 10230</strain>
    </source>
</reference>
<evidence type="ECO:0000256" key="6">
    <source>
        <dbReference type="ARBA" id="ARBA00022763"/>
    </source>
</evidence>
<gene>
    <name evidence="18" type="ORF">HMPREF9712_02173</name>
</gene>
<protein>
    <recommendedName>
        <fullName evidence="13">8-oxo-dGTP diphosphatase</fullName>
        <ecNumber evidence="12">3.6.1.55</ecNumber>
    </recommendedName>
    <alternativeName>
        <fullName evidence="16">7,8-dihydro-8-oxoguanine-triphosphatase</fullName>
    </alternativeName>
    <alternativeName>
        <fullName evidence="15">Mutator protein MutT</fullName>
    </alternativeName>
    <alternativeName>
        <fullName evidence="14">dGTP pyrophosphohydrolase</fullName>
    </alternativeName>
</protein>
<proteinExistence type="inferred from homology"/>
<name>A0ABP2N9Q3_9FLAO</name>
<evidence type="ECO:0000256" key="12">
    <source>
        <dbReference type="ARBA" id="ARBA00038905"/>
    </source>
</evidence>
<evidence type="ECO:0000256" key="16">
    <source>
        <dbReference type="ARBA" id="ARBA00042798"/>
    </source>
</evidence>
<organism evidence="18 19">
    <name type="scientific">Myroides odoratimimus CCUG 10230</name>
    <dbReference type="NCBI Taxonomy" id="883150"/>
    <lineage>
        <taxon>Bacteria</taxon>
        <taxon>Pseudomonadati</taxon>
        <taxon>Bacteroidota</taxon>
        <taxon>Flavobacteriia</taxon>
        <taxon>Flavobacteriales</taxon>
        <taxon>Flavobacteriaceae</taxon>
        <taxon>Myroides</taxon>
    </lineage>
</organism>
<dbReference type="CDD" id="cd03425">
    <property type="entry name" value="NUDIX_MutT_NudA_like"/>
    <property type="match status" value="1"/>
</dbReference>
<keyword evidence="3" id="KW-0515">Mutator protein</keyword>
<comment type="similarity">
    <text evidence="2">Belongs to the Nudix hydrolase family.</text>
</comment>
<dbReference type="EMBL" id="AGEC02000012">
    <property type="protein sequence ID" value="EHO08511.1"/>
    <property type="molecule type" value="Genomic_DNA"/>
</dbReference>
<dbReference type="InterPro" id="IPR000086">
    <property type="entry name" value="NUDIX_hydrolase_dom"/>
</dbReference>
<evidence type="ECO:0000313" key="19">
    <source>
        <dbReference type="Proteomes" id="UP000005402"/>
    </source>
</evidence>
<dbReference type="InterPro" id="IPR015797">
    <property type="entry name" value="NUDIX_hydrolase-like_dom_sf"/>
</dbReference>
<comment type="cofactor">
    <cofactor evidence="1">
        <name>Mg(2+)</name>
        <dbReference type="ChEBI" id="CHEBI:18420"/>
    </cofactor>
</comment>
<dbReference type="PRINTS" id="PR00502">
    <property type="entry name" value="NUDIXFAMILY"/>
</dbReference>
<dbReference type="RefSeq" id="WP_006258993.1">
    <property type="nucleotide sequence ID" value="NZ_KE161015.1"/>
</dbReference>
<keyword evidence="8" id="KW-0460">Magnesium</keyword>
<dbReference type="Gene3D" id="3.90.79.10">
    <property type="entry name" value="Nucleoside Triphosphate Pyrophosphohydrolase"/>
    <property type="match status" value="1"/>
</dbReference>
<evidence type="ECO:0000256" key="5">
    <source>
        <dbReference type="ARBA" id="ARBA00022723"/>
    </source>
</evidence>
<dbReference type="PANTHER" id="PTHR47707:SF1">
    <property type="entry name" value="NUDIX HYDROLASE FAMILY PROTEIN"/>
    <property type="match status" value="1"/>
</dbReference>
<evidence type="ECO:0000256" key="2">
    <source>
        <dbReference type="ARBA" id="ARBA00005582"/>
    </source>
</evidence>
<comment type="caution">
    <text evidence="18">The sequence shown here is derived from an EMBL/GenBank/DDBJ whole genome shotgun (WGS) entry which is preliminary data.</text>
</comment>
<evidence type="ECO:0000256" key="1">
    <source>
        <dbReference type="ARBA" id="ARBA00001946"/>
    </source>
</evidence>
<keyword evidence="5" id="KW-0479">Metal-binding</keyword>
<evidence type="ECO:0000256" key="13">
    <source>
        <dbReference type="ARBA" id="ARBA00040794"/>
    </source>
</evidence>
<comment type="catalytic activity">
    <reaction evidence="10">
        <text>8-oxo-dGTP + H2O = 8-oxo-dGMP + diphosphate + H(+)</text>
        <dbReference type="Rhea" id="RHEA:31575"/>
        <dbReference type="ChEBI" id="CHEBI:15377"/>
        <dbReference type="ChEBI" id="CHEBI:15378"/>
        <dbReference type="ChEBI" id="CHEBI:33019"/>
        <dbReference type="ChEBI" id="CHEBI:63224"/>
        <dbReference type="ChEBI" id="CHEBI:77896"/>
        <dbReference type="EC" id="3.6.1.55"/>
    </reaction>
</comment>
<evidence type="ECO:0000256" key="4">
    <source>
        <dbReference type="ARBA" id="ARBA00022705"/>
    </source>
</evidence>
<dbReference type="InterPro" id="IPR047127">
    <property type="entry name" value="MutT-like"/>
</dbReference>
<dbReference type="EC" id="3.6.1.55" evidence="12"/>
<accession>A0ABP2N9Q3</accession>
<evidence type="ECO:0000256" key="10">
    <source>
        <dbReference type="ARBA" id="ARBA00035861"/>
    </source>
</evidence>
<dbReference type="InterPro" id="IPR020476">
    <property type="entry name" value="Nudix_hydrolase"/>
</dbReference>
<keyword evidence="9" id="KW-0234">DNA repair</keyword>
<dbReference type="PROSITE" id="PS00893">
    <property type="entry name" value="NUDIX_BOX"/>
    <property type="match status" value="1"/>
</dbReference>
<evidence type="ECO:0000256" key="11">
    <source>
        <dbReference type="ARBA" id="ARBA00036904"/>
    </source>
</evidence>
<dbReference type="InterPro" id="IPR029119">
    <property type="entry name" value="MutY_C"/>
</dbReference>
<keyword evidence="4" id="KW-0235">DNA replication</keyword>
<dbReference type="PANTHER" id="PTHR47707">
    <property type="entry name" value="8-OXO-DGTP DIPHOSPHATASE"/>
    <property type="match status" value="1"/>
</dbReference>
<sequence>MLRVTCAIIEFNQKVLIAQRNQNMLLPYKWEFPGGKVERGEQDEVCIVREVKEELNLNIEVQSRLTPVTHHYDTFSLELFPFICSTTSREFELKEHAQVLWVDSQDLLNYDWAEADIPIVKEYLELKLEE</sequence>
<dbReference type="Proteomes" id="UP000005402">
    <property type="component" value="Unassembled WGS sequence"/>
</dbReference>
<keyword evidence="7" id="KW-0378">Hydrolase</keyword>
<evidence type="ECO:0000313" key="18">
    <source>
        <dbReference type="EMBL" id="EHO08511.1"/>
    </source>
</evidence>